<reference evidence="1 2" key="1">
    <citation type="submission" date="2020-05" db="EMBL/GenBank/DDBJ databases">
        <title>Tigecycline resistant gene in Empedobacter stercoris.</title>
        <authorList>
            <person name="Chen Y."/>
            <person name="Cheng Y."/>
            <person name="Zhou K."/>
        </authorList>
    </citation>
    <scope>NUCLEOTIDE SEQUENCE [LARGE SCALE GENOMIC DNA]</scope>
    <source>
        <strain evidence="1 2">ES202</strain>
    </source>
</reference>
<accession>A0ABX1WNK8</accession>
<protein>
    <submittedName>
        <fullName evidence="1">Uncharacterized protein</fullName>
    </submittedName>
</protein>
<name>A0ABX1WNK8_9FLAO</name>
<evidence type="ECO:0000313" key="1">
    <source>
        <dbReference type="EMBL" id="NOJ76281.1"/>
    </source>
</evidence>
<dbReference type="EMBL" id="JABFOQ010000027">
    <property type="protein sequence ID" value="NOJ76281.1"/>
    <property type="molecule type" value="Genomic_DNA"/>
</dbReference>
<keyword evidence="2" id="KW-1185">Reference proteome</keyword>
<proteinExistence type="predicted"/>
<gene>
    <name evidence="1" type="ORF">HMH06_10635</name>
</gene>
<dbReference type="RefSeq" id="WP_171623573.1">
    <property type="nucleotide sequence ID" value="NZ_CBCRZD010000005.1"/>
</dbReference>
<evidence type="ECO:0000313" key="2">
    <source>
        <dbReference type="Proteomes" id="UP000580344"/>
    </source>
</evidence>
<comment type="caution">
    <text evidence="1">The sequence shown here is derived from an EMBL/GenBank/DDBJ whole genome shotgun (WGS) entry which is preliminary data.</text>
</comment>
<dbReference type="Proteomes" id="UP000580344">
    <property type="component" value="Unassembled WGS sequence"/>
</dbReference>
<sequence length="146" mass="17136">MIKQDFISKYIQELNKTLARIISMEIGNSDDGFLIIFNQMLQSYYKIDDNNLSTLLEINEERDQFLLADELKKKNILSFMKAIRVYINQNNSEKALAAYQVLKRIESTHSGIFQFPTEEDKLIAQERKIVEEKMNARDSFTFPENV</sequence>
<organism evidence="1 2">
    <name type="scientific">Empedobacter stercoris</name>
    <dbReference type="NCBI Taxonomy" id="1628248"/>
    <lineage>
        <taxon>Bacteria</taxon>
        <taxon>Pseudomonadati</taxon>
        <taxon>Bacteroidota</taxon>
        <taxon>Flavobacteriia</taxon>
        <taxon>Flavobacteriales</taxon>
        <taxon>Weeksellaceae</taxon>
        <taxon>Empedobacter</taxon>
    </lineage>
</organism>